<dbReference type="Gene3D" id="3.30.70.2650">
    <property type="match status" value="1"/>
</dbReference>
<dbReference type="InterPro" id="IPR012906">
    <property type="entry name" value="PaaX-like_N"/>
</dbReference>
<evidence type="ECO:0000259" key="1">
    <source>
        <dbReference type="Pfam" id="PF07848"/>
    </source>
</evidence>
<dbReference type="PIRSF" id="PIRSF020623">
    <property type="entry name" value="PaaX"/>
    <property type="match status" value="1"/>
</dbReference>
<dbReference type="KEGG" id="noa:BKM31_08295"/>
<dbReference type="PANTHER" id="PTHR30319">
    <property type="entry name" value="PHENYLACETIC ACID REGULATOR-RELATED TRANSCRIPTIONAL REPRESSOR"/>
    <property type="match status" value="1"/>
</dbReference>
<gene>
    <name evidence="3" type="ORF">BKM31_08295</name>
</gene>
<keyword evidence="4" id="KW-1185">Reference proteome</keyword>
<organism evidence="3 4">
    <name type="scientific">[Actinomadura] parvosata subsp. kistnae</name>
    <dbReference type="NCBI Taxonomy" id="1909395"/>
    <lineage>
        <taxon>Bacteria</taxon>
        <taxon>Bacillati</taxon>
        <taxon>Actinomycetota</taxon>
        <taxon>Actinomycetes</taxon>
        <taxon>Streptosporangiales</taxon>
        <taxon>Streptosporangiaceae</taxon>
        <taxon>Nonomuraea</taxon>
    </lineage>
</organism>
<dbReference type="STRING" id="1909395.BKM31_08295"/>
<dbReference type="EMBL" id="CP017717">
    <property type="protein sequence ID" value="AQZ61476.1"/>
    <property type="molecule type" value="Genomic_DNA"/>
</dbReference>
<dbReference type="AlphaFoldDB" id="A0A1U9ZU49"/>
<evidence type="ECO:0000259" key="2">
    <source>
        <dbReference type="Pfam" id="PF20803"/>
    </source>
</evidence>
<feature type="domain" description="Transcriptional repressor PaaX-like N-terminal" evidence="1">
    <location>
        <begin position="31"/>
        <end position="82"/>
    </location>
</feature>
<feature type="domain" description="Transcriptional repressor PaaX-like central Cas2-like" evidence="2">
    <location>
        <begin position="100"/>
        <end position="154"/>
    </location>
</feature>
<accession>A0A1U9ZU49</accession>
<evidence type="ECO:0000313" key="4">
    <source>
        <dbReference type="Proteomes" id="UP000190797"/>
    </source>
</evidence>
<proteinExistence type="predicted"/>
<dbReference type="InterPro" id="IPR048846">
    <property type="entry name" value="PaaX-like_central"/>
</dbReference>
<dbReference type="Pfam" id="PF20803">
    <property type="entry name" value="PaaX_M"/>
    <property type="match status" value="1"/>
</dbReference>
<dbReference type="GO" id="GO:0006351">
    <property type="term" value="P:DNA-templated transcription"/>
    <property type="evidence" value="ECO:0007669"/>
    <property type="project" value="InterPro"/>
</dbReference>
<dbReference type="InterPro" id="IPR011965">
    <property type="entry name" value="PaaX_trns_reg"/>
</dbReference>
<protein>
    <recommendedName>
        <fullName evidence="5">PaaX family transcriptional regulator</fullName>
    </recommendedName>
</protein>
<name>A0A1U9ZU49_9ACTN</name>
<dbReference type="RefSeq" id="WP_186404975.1">
    <property type="nucleotide sequence ID" value="NZ_CP017717.1"/>
</dbReference>
<dbReference type="InterPro" id="IPR036388">
    <property type="entry name" value="WH-like_DNA-bd_sf"/>
</dbReference>
<evidence type="ECO:0000313" key="3">
    <source>
        <dbReference type="EMBL" id="AQZ61476.1"/>
    </source>
</evidence>
<dbReference type="PANTHER" id="PTHR30319:SF1">
    <property type="entry name" value="TRANSCRIPTIONAL REPRESSOR PAAX"/>
    <property type="match status" value="1"/>
</dbReference>
<dbReference type="Gene3D" id="1.10.10.10">
    <property type="entry name" value="Winged helix-like DNA-binding domain superfamily/Winged helix DNA-binding domain"/>
    <property type="match status" value="1"/>
</dbReference>
<sequence>MSESVTGHEGPANVSRGANTALVPFLYGVARRESLPGVVLVRLLTDLGLSAGAARSLIARMRGDGLLTATPRGRGADYHLAGNFLADFRRAGDRRGTPPPTWEGRFHAIFYTVPEAQRAYRDRLRRAATLARYGLMQPGVLISPTDRRAQLAAELGGPPPAGTVYYGHVGLSAADAAEIAYRAWDLGELNGRFRDHTARLSAAVRTWTAPPEPDGATLAAYVRLFGGALVDTVRVPPLPAELLPPDWALPALHAAIGEVFARCGPPSQEYVARLLAEAGA</sequence>
<dbReference type="Proteomes" id="UP000190797">
    <property type="component" value="Chromosome"/>
</dbReference>
<reference evidence="4" key="1">
    <citation type="journal article" date="2017" name="Med. Chem. Commun.">
        <title>Nonomuraea sp. ATCC 55076 harbours the largest actinomycete chromosome to date and the kistamicin biosynthetic gene cluster.</title>
        <authorList>
            <person name="Nazari B."/>
            <person name="Forneris C.C."/>
            <person name="Gibson M.I."/>
            <person name="Moon K."/>
            <person name="Schramma K.R."/>
            <person name="Seyedsayamdost M.R."/>
        </authorList>
    </citation>
    <scope>NUCLEOTIDE SEQUENCE [LARGE SCALE GENOMIC DNA]</scope>
    <source>
        <strain evidence="4">ATCC 55076</strain>
    </source>
</reference>
<dbReference type="Pfam" id="PF07848">
    <property type="entry name" value="PaaX"/>
    <property type="match status" value="1"/>
</dbReference>
<evidence type="ECO:0008006" key="5">
    <source>
        <dbReference type="Google" id="ProtNLM"/>
    </source>
</evidence>